<organism evidence="2 3">
    <name type="scientific">Roseobacter ponti</name>
    <dbReference type="NCBI Taxonomy" id="1891787"/>
    <lineage>
        <taxon>Bacteria</taxon>
        <taxon>Pseudomonadati</taxon>
        <taxon>Pseudomonadota</taxon>
        <taxon>Alphaproteobacteria</taxon>
        <taxon>Rhodobacterales</taxon>
        <taxon>Roseobacteraceae</taxon>
        <taxon>Roseobacter</taxon>
    </lineage>
</organism>
<dbReference type="Proteomes" id="UP000503308">
    <property type="component" value="Chromosome"/>
</dbReference>
<evidence type="ECO:0000256" key="1">
    <source>
        <dbReference type="PIRSR" id="PIRSR613078-2"/>
    </source>
</evidence>
<dbReference type="Gene3D" id="3.40.50.1240">
    <property type="entry name" value="Phosphoglycerate mutase-like"/>
    <property type="match status" value="1"/>
</dbReference>
<dbReference type="AlphaFoldDB" id="A0A858SRD0"/>
<dbReference type="SMART" id="SM00855">
    <property type="entry name" value="PGAM"/>
    <property type="match status" value="1"/>
</dbReference>
<dbReference type="PANTHER" id="PTHR47623:SF1">
    <property type="entry name" value="OS09G0287300 PROTEIN"/>
    <property type="match status" value="1"/>
</dbReference>
<evidence type="ECO:0000313" key="2">
    <source>
        <dbReference type="EMBL" id="QJF50233.1"/>
    </source>
</evidence>
<reference evidence="2 3" key="1">
    <citation type="submission" date="2020-02" db="EMBL/GenBank/DDBJ databases">
        <title>Genome sequence of Roseobacter ponti.</title>
        <authorList>
            <person name="Hollensteiner J."/>
            <person name="Schneider D."/>
            <person name="Poehlein A."/>
            <person name="Daniel R."/>
        </authorList>
    </citation>
    <scope>NUCLEOTIDE SEQUENCE [LARGE SCALE GENOMIC DNA]</scope>
    <source>
        <strain evidence="2 3">DSM 106830</strain>
    </source>
</reference>
<dbReference type="CDD" id="cd07067">
    <property type="entry name" value="HP_PGM_like"/>
    <property type="match status" value="1"/>
</dbReference>
<evidence type="ECO:0000313" key="3">
    <source>
        <dbReference type="Proteomes" id="UP000503308"/>
    </source>
</evidence>
<dbReference type="PANTHER" id="PTHR47623">
    <property type="entry name" value="OS09G0287300 PROTEIN"/>
    <property type="match status" value="1"/>
</dbReference>
<protein>
    <submittedName>
        <fullName evidence="2">Histidine phosphatase family protein</fullName>
    </submittedName>
</protein>
<dbReference type="RefSeq" id="WP_169639451.1">
    <property type="nucleotide sequence ID" value="NZ_CP048788.1"/>
</dbReference>
<accession>A0A858SRD0</accession>
<name>A0A858SRD0_9RHOB</name>
<dbReference type="KEGG" id="rpon:G3256_03135"/>
<sequence length="165" mass="18071">MRRLILMRHAKSDWNHPGLGDHERPLNRRGTAAAKALGDWLRDNGYIPEEVLCSSAERTGQTLLGLALDGGTPVKFSRALYLAEAGDMLNVLRQATGNVVLMIGHNPGICEMAHRLVGDPPEHIRFEDYPTGATLVVDFDTDWPDVTTGDVTAFVIPRELKDGSA</sequence>
<proteinExistence type="predicted"/>
<feature type="binding site" evidence="1">
    <location>
        <position position="58"/>
    </location>
    <ligand>
        <name>substrate</name>
    </ligand>
</feature>
<dbReference type="SUPFAM" id="SSF53254">
    <property type="entry name" value="Phosphoglycerate mutase-like"/>
    <property type="match status" value="1"/>
</dbReference>
<dbReference type="InterPro" id="IPR013078">
    <property type="entry name" value="His_Pase_superF_clade-1"/>
</dbReference>
<dbReference type="InterPro" id="IPR029033">
    <property type="entry name" value="His_PPase_superfam"/>
</dbReference>
<gene>
    <name evidence="2" type="ORF">G3256_03135</name>
</gene>
<feature type="binding site" evidence="1">
    <location>
        <begin position="8"/>
        <end position="15"/>
    </location>
    <ligand>
        <name>substrate</name>
    </ligand>
</feature>
<keyword evidence="3" id="KW-1185">Reference proteome</keyword>
<dbReference type="Pfam" id="PF00300">
    <property type="entry name" value="His_Phos_1"/>
    <property type="match status" value="1"/>
</dbReference>
<dbReference type="EMBL" id="CP048788">
    <property type="protein sequence ID" value="QJF50233.1"/>
    <property type="molecule type" value="Genomic_DNA"/>
</dbReference>